<sequence length="131" mass="15055">MLLEVLMKYVNSGLVFVASMFIFSGMVEAKDENLYSGDSYLINESRYCADVYRKDKQAFSNNRMHIYFKDDSGDIIPKNHPVYLKVDFYKNDSRDSNVATVPCHGELYKRRSKHLKIETPLAALVTDDVGQ</sequence>
<dbReference type="HOGENOM" id="CLU_2023051_0_0_6"/>
<dbReference type="Proteomes" id="UP000006859">
    <property type="component" value="Chromosome"/>
</dbReference>
<organism evidence="1 2">
    <name type="scientific">Dickeya dadantii (strain 3937)</name>
    <name type="common">Erwinia chrysanthemi (strain 3937)</name>
    <dbReference type="NCBI Taxonomy" id="198628"/>
    <lineage>
        <taxon>Bacteria</taxon>
        <taxon>Pseudomonadati</taxon>
        <taxon>Pseudomonadota</taxon>
        <taxon>Gammaproteobacteria</taxon>
        <taxon>Enterobacterales</taxon>
        <taxon>Pectobacteriaceae</taxon>
        <taxon>Dickeya</taxon>
    </lineage>
</organism>
<dbReference type="EMBL" id="CP002038">
    <property type="protein sequence ID" value="ADM98085.1"/>
    <property type="molecule type" value="Genomic_DNA"/>
</dbReference>
<proteinExistence type="predicted"/>
<reference evidence="1 2" key="1">
    <citation type="journal article" date="2011" name="J. Bacteriol.">
        <title>Genome sequence of the plant-pathogenic bacterium Dickeya dadantii 3937.</title>
        <authorList>
            <person name="Glasner J.D."/>
            <person name="Yang C.H."/>
            <person name="Reverchon S."/>
            <person name="Hugouvieux-Cotte-Pattat N."/>
            <person name="Condemine G."/>
            <person name="Bohin J.P."/>
            <person name="Van Gijsegem F."/>
            <person name="Yang S."/>
            <person name="Franza T."/>
            <person name="Expert D."/>
            <person name="Plunkett G. III"/>
            <person name="San Francisco M.J."/>
            <person name="Charkowski A.O."/>
            <person name="Py B."/>
            <person name="Bell K."/>
            <person name="Rauscher L."/>
            <person name="Rodriguez-Palenzuela P."/>
            <person name="Toussaint A."/>
            <person name="Holeva M.C."/>
            <person name="He S.Y."/>
            <person name="Douet V."/>
            <person name="Boccara M."/>
            <person name="Blanco C."/>
            <person name="Toth I."/>
            <person name="Anderson B.D."/>
            <person name="Biehl B.S."/>
            <person name="Mau B."/>
            <person name="Flynn S.M."/>
            <person name="Barras F."/>
            <person name="Lindeberg M."/>
            <person name="Birch P.R."/>
            <person name="Tsuyumu S."/>
            <person name="Shi X."/>
            <person name="Hibbing M."/>
            <person name="Yap M.N."/>
            <person name="Carpentier M."/>
            <person name="Dassa E."/>
            <person name="Umehara M."/>
            <person name="Kim J.F."/>
            <person name="Rusch M."/>
            <person name="Soni P."/>
            <person name="Mayhew G.F."/>
            <person name="Fouts D.E."/>
            <person name="Gill S.R."/>
            <person name="Blattner F.R."/>
            <person name="Keen N.T."/>
            <person name="Perna N.T."/>
        </authorList>
    </citation>
    <scope>NUCLEOTIDE SEQUENCE [LARGE SCALE GENOMIC DNA]</scope>
    <source>
        <strain evidence="1 2">3937</strain>
    </source>
</reference>
<dbReference type="KEGG" id="ddd:Dda3937_04542"/>
<dbReference type="eggNOG" id="ENOG5031DU1">
    <property type="taxonomic scope" value="Bacteria"/>
</dbReference>
<name>E0SL50_DICD3</name>
<keyword evidence="2" id="KW-1185">Reference proteome</keyword>
<protein>
    <submittedName>
        <fullName evidence="1">Uncharacterized protein</fullName>
    </submittedName>
</protein>
<dbReference type="AlphaFoldDB" id="E0SL50"/>
<gene>
    <name evidence="1" type="ordered locus">Dda3937_04542</name>
</gene>
<accession>E0SL50</accession>
<evidence type="ECO:0000313" key="2">
    <source>
        <dbReference type="Proteomes" id="UP000006859"/>
    </source>
</evidence>
<evidence type="ECO:0000313" key="1">
    <source>
        <dbReference type="EMBL" id="ADM98085.1"/>
    </source>
</evidence>